<feature type="compositionally biased region" description="Basic and acidic residues" evidence="3">
    <location>
        <begin position="338"/>
        <end position="347"/>
    </location>
</feature>
<evidence type="ECO:0000313" key="5">
    <source>
        <dbReference type="Proteomes" id="UP000054498"/>
    </source>
</evidence>
<dbReference type="RefSeq" id="XP_013896494.1">
    <property type="nucleotide sequence ID" value="XM_014041040.1"/>
</dbReference>
<dbReference type="InterPro" id="IPR001806">
    <property type="entry name" value="Small_GTPase"/>
</dbReference>
<dbReference type="OrthoDB" id="541746at2759"/>
<protein>
    <submittedName>
        <fullName evidence="4">Putative GTP-binding protein</fullName>
    </submittedName>
</protein>
<dbReference type="PROSITE" id="PS51419">
    <property type="entry name" value="RAB"/>
    <property type="match status" value="1"/>
</dbReference>
<dbReference type="InterPro" id="IPR027417">
    <property type="entry name" value="P-loop_NTPase"/>
</dbReference>
<organism evidence="4 5">
    <name type="scientific">Monoraphidium neglectum</name>
    <dbReference type="NCBI Taxonomy" id="145388"/>
    <lineage>
        <taxon>Eukaryota</taxon>
        <taxon>Viridiplantae</taxon>
        <taxon>Chlorophyta</taxon>
        <taxon>core chlorophytes</taxon>
        <taxon>Chlorophyceae</taxon>
        <taxon>CS clade</taxon>
        <taxon>Sphaeropleales</taxon>
        <taxon>Selenastraceae</taxon>
        <taxon>Monoraphidium</taxon>
    </lineage>
</organism>
<dbReference type="Proteomes" id="UP000054498">
    <property type="component" value="Unassembled WGS sequence"/>
</dbReference>
<keyword evidence="5" id="KW-1185">Reference proteome</keyword>
<dbReference type="GO" id="GO:0005525">
    <property type="term" value="F:GTP binding"/>
    <property type="evidence" value="ECO:0007669"/>
    <property type="project" value="UniProtKB-KW"/>
</dbReference>
<name>A0A0D2M1B7_9CHLO</name>
<dbReference type="EMBL" id="KK102555">
    <property type="protein sequence ID" value="KIY97474.1"/>
    <property type="molecule type" value="Genomic_DNA"/>
</dbReference>
<evidence type="ECO:0000313" key="4">
    <source>
        <dbReference type="EMBL" id="KIY97474.1"/>
    </source>
</evidence>
<dbReference type="GeneID" id="25727658"/>
<dbReference type="GO" id="GO:0003924">
    <property type="term" value="F:GTPase activity"/>
    <property type="evidence" value="ECO:0007669"/>
    <property type="project" value="InterPro"/>
</dbReference>
<feature type="region of interest" description="Disordered" evidence="3">
    <location>
        <begin position="300"/>
        <end position="347"/>
    </location>
</feature>
<accession>A0A0D2M1B7</accession>
<evidence type="ECO:0000256" key="2">
    <source>
        <dbReference type="ARBA" id="ARBA00023134"/>
    </source>
</evidence>
<dbReference type="PANTHER" id="PTHR24073">
    <property type="entry name" value="DRAB5-RELATED"/>
    <property type="match status" value="1"/>
</dbReference>
<keyword evidence="2" id="KW-0342">GTP-binding</keyword>
<keyword evidence="1" id="KW-0547">Nucleotide-binding</keyword>
<dbReference type="STRING" id="145388.A0A0D2M1B7"/>
<evidence type="ECO:0000256" key="3">
    <source>
        <dbReference type="SAM" id="MobiDB-lite"/>
    </source>
</evidence>
<dbReference type="KEGG" id="mng:MNEG_10490"/>
<gene>
    <name evidence="4" type="ORF">MNEG_10490</name>
</gene>
<evidence type="ECO:0000256" key="1">
    <source>
        <dbReference type="ARBA" id="ARBA00022741"/>
    </source>
</evidence>
<dbReference type="Gene3D" id="3.40.50.300">
    <property type="entry name" value="P-loop containing nucleotide triphosphate hydrolases"/>
    <property type="match status" value="1"/>
</dbReference>
<dbReference type="AlphaFoldDB" id="A0A0D2M1B7"/>
<sequence>MVSFLNLKSYTESAPVAQTVRVVVVGDQNAGKTALSELIVTKKASRPPKSTAGCAVSVALWEADDEGASSSGGSLVQTWDAAKQASQGGRGHQRFFVEIWDVSANPYYDQLRRTLYKQVNGVILVYDSSDRASLRRLSKWASEVAADGSFVAPFPDETAARNIGGLPVPVLIVANKTDRQRSPAAEAAAGGALDAAISKLCGAPGAAGGGGRLARVCGAVLGCRWQRGGASGGGLPVTTVAGGASVADLAELEGHIRSVRASAANGQLDWDTVGAFFTSLWARRYQPNSRQGARFVQQVPSPLAGRGGGGAPLSPAGLGPMDRRVGAGGVSGGDIDDDDRRLDDDWV</sequence>
<reference evidence="4 5" key="1">
    <citation type="journal article" date="2013" name="BMC Genomics">
        <title>Reconstruction of the lipid metabolism for the microalga Monoraphidium neglectum from its genome sequence reveals characteristics suitable for biofuel production.</title>
        <authorList>
            <person name="Bogen C."/>
            <person name="Al-Dilaimi A."/>
            <person name="Albersmeier A."/>
            <person name="Wichmann J."/>
            <person name="Grundmann M."/>
            <person name="Rupp O."/>
            <person name="Lauersen K.J."/>
            <person name="Blifernez-Klassen O."/>
            <person name="Kalinowski J."/>
            <person name="Goesmann A."/>
            <person name="Mussgnug J.H."/>
            <person name="Kruse O."/>
        </authorList>
    </citation>
    <scope>NUCLEOTIDE SEQUENCE [LARGE SCALE GENOMIC DNA]</scope>
    <source>
        <strain evidence="4 5">SAG 48.87</strain>
    </source>
</reference>
<proteinExistence type="predicted"/>
<dbReference type="SUPFAM" id="SSF52540">
    <property type="entry name" value="P-loop containing nucleoside triphosphate hydrolases"/>
    <property type="match status" value="1"/>
</dbReference>
<dbReference type="Pfam" id="PF00071">
    <property type="entry name" value="Ras"/>
    <property type="match status" value="1"/>
</dbReference>